<dbReference type="PRINTS" id="PR01463">
    <property type="entry name" value="EAGCHANLFMLY"/>
</dbReference>
<evidence type="ECO:0000256" key="2">
    <source>
        <dbReference type="ARBA" id="ARBA00007929"/>
    </source>
</evidence>
<evidence type="ECO:0000256" key="12">
    <source>
        <dbReference type="ARBA" id="ARBA00023303"/>
    </source>
</evidence>
<evidence type="ECO:0000256" key="5">
    <source>
        <dbReference type="ARBA" id="ARBA00022692"/>
    </source>
</evidence>
<dbReference type="Gene3D" id="1.10.287.70">
    <property type="match status" value="1"/>
</dbReference>
<dbReference type="PANTHER" id="PTHR45743:SF6">
    <property type="entry name" value="POTASSIUM CHANNEL KAT2"/>
    <property type="match status" value="1"/>
</dbReference>
<keyword evidence="12 13" id="KW-0407">Ion channel</keyword>
<comment type="domain">
    <text evidence="13">The segment S4 is probably the voltage-sensor and is characterized by a series of positively charged amino acids. The pore-forming region H5 is enclosed by the transmembrane segments S5 and S6 in the Shaker-type (1P/6TM) and contains the GYGD signature motif which seems to be involved in potassium selectivity.</text>
</comment>
<keyword evidence="6 13" id="KW-0631">Potassium channel</keyword>
<dbReference type="AlphaFoldDB" id="A0A8J5HK42"/>
<evidence type="ECO:0000256" key="8">
    <source>
        <dbReference type="ARBA" id="ARBA00022958"/>
    </source>
</evidence>
<keyword evidence="10 13" id="KW-0406">Ion transport</keyword>
<dbReference type="SMART" id="SM00100">
    <property type="entry name" value="cNMP"/>
    <property type="match status" value="1"/>
</dbReference>
<comment type="caution">
    <text evidence="15">The sequence shown here is derived from an EMBL/GenBank/DDBJ whole genome shotgun (WGS) entry which is preliminary data.</text>
</comment>
<keyword evidence="3 13" id="KW-0813">Transport</keyword>
<feature type="transmembrane region" description="Helical" evidence="13">
    <location>
        <begin position="67"/>
        <end position="85"/>
    </location>
</feature>
<keyword evidence="11 13" id="KW-0472">Membrane</keyword>
<accession>A0A8J5HK42</accession>
<name>A0A8J5HK42_ZINOF</name>
<sequence>MWDEHEPSYDQTDTSFLFLPSSISMSPPFGRSYSFSSDLLPSLGENINQPMKLRRFIVSPFDSRYRAWQVFLTLLAVYSAWICPFELAFTRHLSAKLFWVEIILNSFFAIDIVLTFFVAYLDLDRRSDVLIDDPKRIAVRYLSSWFILDILSTAPFGAIFLFRGEGNGLSFTTLNMLRLWRLRSVNSLFSGLEKDIRFSYFWTRCTKLLLVQLFAVHYAGCIKYLIADRYPNPSFRSENLWVRYVTAIHRSFTPMPTTGYGDLHAENTREMVFDIFYVLFNLGLAAYLMGNITNLVVHGTSRTRHFRDTIEAASEFTARNHLPKRIKDQMLSHICLRFKTQWLKLQDPLNDLPKGIRSRIAYERFFPILRQTYLFRGVSLNFLNQLVTETQAEYFPPRVDVMLQNEAPTDLYIIVTGAVNLRSTVDGTEQVHGRLGAREVFGEMWALCGSPQPFTAQTVEPTLVLRLSSTTVMNLIKENVEDANTVMNNLLEIFIHLHL</sequence>
<dbReference type="Pfam" id="PF00520">
    <property type="entry name" value="Ion_trans"/>
    <property type="match status" value="1"/>
</dbReference>
<feature type="transmembrane region" description="Helical" evidence="13">
    <location>
        <begin position="208"/>
        <end position="226"/>
    </location>
</feature>
<evidence type="ECO:0000259" key="14">
    <source>
        <dbReference type="PROSITE" id="PS50042"/>
    </source>
</evidence>
<dbReference type="GO" id="GO:0034702">
    <property type="term" value="C:monoatomic ion channel complex"/>
    <property type="evidence" value="ECO:0007669"/>
    <property type="project" value="UniProtKB-KW"/>
</dbReference>
<dbReference type="InterPro" id="IPR003938">
    <property type="entry name" value="K_chnl_volt-dep_EAG/ELK/ERG"/>
</dbReference>
<dbReference type="GO" id="GO:0005249">
    <property type="term" value="F:voltage-gated potassium channel activity"/>
    <property type="evidence" value="ECO:0007669"/>
    <property type="project" value="UniProtKB-UniRule"/>
</dbReference>
<dbReference type="InterPro" id="IPR000595">
    <property type="entry name" value="cNMP-bd_dom"/>
</dbReference>
<comment type="caution">
    <text evidence="13">Lacks conserved residue(s) required for the propagation of feature annotation.</text>
</comment>
<reference evidence="15 16" key="1">
    <citation type="submission" date="2020-08" db="EMBL/GenBank/DDBJ databases">
        <title>Plant Genome Project.</title>
        <authorList>
            <person name="Zhang R.-G."/>
        </authorList>
    </citation>
    <scope>NUCLEOTIDE SEQUENCE [LARGE SCALE GENOMIC DNA]</scope>
    <source>
        <tissue evidence="15">Rhizome</tissue>
    </source>
</reference>
<dbReference type="InterPro" id="IPR005821">
    <property type="entry name" value="Ion_trans_dom"/>
</dbReference>
<evidence type="ECO:0000256" key="4">
    <source>
        <dbReference type="ARBA" id="ARBA00022538"/>
    </source>
</evidence>
<keyword evidence="7 13" id="KW-0851">Voltage-gated channel</keyword>
<evidence type="ECO:0000256" key="7">
    <source>
        <dbReference type="ARBA" id="ARBA00022882"/>
    </source>
</evidence>
<dbReference type="FunFam" id="2.60.120.10:FF:000074">
    <property type="entry name" value="Potassium channel KAT2"/>
    <property type="match status" value="1"/>
</dbReference>
<keyword evidence="4 13" id="KW-0633">Potassium transport</keyword>
<dbReference type="InterPro" id="IPR014710">
    <property type="entry name" value="RmlC-like_jellyroll"/>
</dbReference>
<keyword evidence="16" id="KW-1185">Reference proteome</keyword>
<feature type="transmembrane region" description="Helical" evidence="13">
    <location>
        <begin position="97"/>
        <end position="121"/>
    </location>
</feature>
<evidence type="ECO:0000256" key="3">
    <source>
        <dbReference type="ARBA" id="ARBA00022448"/>
    </source>
</evidence>
<dbReference type="Pfam" id="PF00027">
    <property type="entry name" value="cNMP_binding"/>
    <property type="match status" value="1"/>
</dbReference>
<comment type="similarity">
    <text evidence="2 13">Belongs to the potassium channel family. Plant (TC 1.A.1.4) subfamily.</text>
</comment>
<feature type="domain" description="Cyclic nucleotide-binding" evidence="14">
    <location>
        <begin position="374"/>
        <end position="493"/>
    </location>
</feature>
<evidence type="ECO:0000256" key="6">
    <source>
        <dbReference type="ARBA" id="ARBA00022826"/>
    </source>
</evidence>
<dbReference type="FunFam" id="1.10.287.70:FF:000123">
    <property type="entry name" value="Potassium channel KAT3"/>
    <property type="match status" value="1"/>
</dbReference>
<gene>
    <name evidence="15" type="ORF">ZIOFF_022406</name>
</gene>
<keyword evidence="9 13" id="KW-1133">Transmembrane helix</keyword>
<dbReference type="InterPro" id="IPR045319">
    <property type="entry name" value="KAT/AKT"/>
</dbReference>
<proteinExistence type="inferred from homology"/>
<protein>
    <recommendedName>
        <fullName evidence="13">Potassium channel</fullName>
    </recommendedName>
</protein>
<keyword evidence="8 13" id="KW-0630">Potassium</keyword>
<evidence type="ECO:0000256" key="1">
    <source>
        <dbReference type="ARBA" id="ARBA00004141"/>
    </source>
</evidence>
<feature type="transmembrane region" description="Helical" evidence="13">
    <location>
        <begin position="141"/>
        <end position="162"/>
    </location>
</feature>
<dbReference type="Gene3D" id="2.60.120.10">
    <property type="entry name" value="Jelly Rolls"/>
    <property type="match status" value="1"/>
</dbReference>
<evidence type="ECO:0000256" key="10">
    <source>
        <dbReference type="ARBA" id="ARBA00023065"/>
    </source>
</evidence>
<keyword evidence="5 13" id="KW-0812">Transmembrane</keyword>
<dbReference type="InterPro" id="IPR018490">
    <property type="entry name" value="cNMP-bd_dom_sf"/>
</dbReference>
<dbReference type="SUPFAM" id="SSF51206">
    <property type="entry name" value="cAMP-binding domain-like"/>
    <property type="match status" value="1"/>
</dbReference>
<dbReference type="SUPFAM" id="SSF81324">
    <property type="entry name" value="Voltage-gated potassium channels"/>
    <property type="match status" value="1"/>
</dbReference>
<comment type="subunit">
    <text evidence="13">The potassium channel is composed of a homo- or heterotetrameric complex of pore-forming subunits.</text>
</comment>
<dbReference type="PANTHER" id="PTHR45743">
    <property type="entry name" value="POTASSIUM CHANNEL AKT1"/>
    <property type="match status" value="1"/>
</dbReference>
<dbReference type="PROSITE" id="PS50042">
    <property type="entry name" value="CNMP_BINDING_3"/>
    <property type="match status" value="1"/>
</dbReference>
<evidence type="ECO:0000256" key="13">
    <source>
        <dbReference type="RuleBase" id="RU369015"/>
    </source>
</evidence>
<evidence type="ECO:0000256" key="9">
    <source>
        <dbReference type="ARBA" id="ARBA00022989"/>
    </source>
</evidence>
<evidence type="ECO:0000256" key="11">
    <source>
        <dbReference type="ARBA" id="ARBA00023136"/>
    </source>
</evidence>
<dbReference type="EMBL" id="JACMSC010000006">
    <property type="protein sequence ID" value="KAG6518920.1"/>
    <property type="molecule type" value="Genomic_DNA"/>
</dbReference>
<dbReference type="Proteomes" id="UP000734854">
    <property type="component" value="Unassembled WGS sequence"/>
</dbReference>
<feature type="transmembrane region" description="Helical" evidence="13">
    <location>
        <begin position="275"/>
        <end position="297"/>
    </location>
</feature>
<comment type="function">
    <text evidence="13">Potassium channel.</text>
</comment>
<dbReference type="CDD" id="cd00038">
    <property type="entry name" value="CAP_ED"/>
    <property type="match status" value="1"/>
</dbReference>
<comment type="subcellular location">
    <subcellularLocation>
        <location evidence="1 13">Membrane</location>
        <topology evidence="1 13">Multi-pass membrane protein</topology>
    </subcellularLocation>
</comment>
<evidence type="ECO:0000313" key="15">
    <source>
        <dbReference type="EMBL" id="KAG6518920.1"/>
    </source>
</evidence>
<organism evidence="15 16">
    <name type="scientific">Zingiber officinale</name>
    <name type="common">Ginger</name>
    <name type="synonym">Amomum zingiber</name>
    <dbReference type="NCBI Taxonomy" id="94328"/>
    <lineage>
        <taxon>Eukaryota</taxon>
        <taxon>Viridiplantae</taxon>
        <taxon>Streptophyta</taxon>
        <taxon>Embryophyta</taxon>
        <taxon>Tracheophyta</taxon>
        <taxon>Spermatophyta</taxon>
        <taxon>Magnoliopsida</taxon>
        <taxon>Liliopsida</taxon>
        <taxon>Zingiberales</taxon>
        <taxon>Zingiberaceae</taxon>
        <taxon>Zingiber</taxon>
    </lineage>
</organism>
<evidence type="ECO:0000313" key="16">
    <source>
        <dbReference type="Proteomes" id="UP000734854"/>
    </source>
</evidence>